<dbReference type="GO" id="GO:0008170">
    <property type="term" value="F:N-methyltransferase activity"/>
    <property type="evidence" value="ECO:0007669"/>
    <property type="project" value="UniProtKB-ARBA"/>
</dbReference>
<dbReference type="InterPro" id="IPR046977">
    <property type="entry name" value="RsmC/RlmG"/>
</dbReference>
<keyword evidence="3 7" id="KW-0489">Methyltransferase</keyword>
<dbReference type="GO" id="GO:0032259">
    <property type="term" value="P:methylation"/>
    <property type="evidence" value="ECO:0007669"/>
    <property type="project" value="UniProtKB-KW"/>
</dbReference>
<feature type="domain" description="Methyltransferase small" evidence="6">
    <location>
        <begin position="2"/>
        <end position="78"/>
    </location>
</feature>
<keyword evidence="4 7" id="KW-0808">Transferase</keyword>
<organism evidence="7 8">
    <name type="scientific">Pseudomonas syringae pv. japonica str. M301072</name>
    <dbReference type="NCBI Taxonomy" id="629262"/>
    <lineage>
        <taxon>Bacteria</taxon>
        <taxon>Pseudomonadati</taxon>
        <taxon>Pseudomonadota</taxon>
        <taxon>Gammaproteobacteria</taxon>
        <taxon>Pseudomonadales</taxon>
        <taxon>Pseudomonadaceae</taxon>
        <taxon>Pseudomonas</taxon>
        <taxon>Pseudomonas syringae</taxon>
    </lineage>
</organism>
<dbReference type="PROSITE" id="PS00092">
    <property type="entry name" value="N6_MTASE"/>
    <property type="match status" value="1"/>
</dbReference>
<comment type="caution">
    <text evidence="7">The sequence shown here is derived from an EMBL/GenBank/DDBJ whole genome shotgun (WGS) entry which is preliminary data.</text>
</comment>
<feature type="non-terminal residue" evidence="7">
    <location>
        <position position="99"/>
    </location>
</feature>
<dbReference type="AlphaFoldDB" id="F3FW82"/>
<evidence type="ECO:0000256" key="4">
    <source>
        <dbReference type="ARBA" id="ARBA00022679"/>
    </source>
</evidence>
<dbReference type="Pfam" id="PF05175">
    <property type="entry name" value="MTS"/>
    <property type="match status" value="1"/>
</dbReference>
<reference evidence="7 8" key="1">
    <citation type="journal article" date="2011" name="PLoS Pathog.">
        <title>Dynamic evolution of pathogenicity revealed by sequencing and comparative genomics of 19 Pseudomonas syringae isolates.</title>
        <authorList>
            <person name="Baltrus D.A."/>
            <person name="Nishimura M.T."/>
            <person name="Romanchuk A."/>
            <person name="Chang J.H."/>
            <person name="Mukhtar M.S."/>
            <person name="Cherkis K."/>
            <person name="Roach J."/>
            <person name="Grant S.R."/>
            <person name="Jones C.D."/>
            <person name="Dangl J.L."/>
        </authorList>
    </citation>
    <scope>NUCLEOTIDE SEQUENCE [LARGE SCALE GENOMIC DNA]</scope>
    <source>
        <strain evidence="8">M301072PT</strain>
    </source>
</reference>
<dbReference type="Gene3D" id="3.40.50.150">
    <property type="entry name" value="Vaccinia Virus protein VP39"/>
    <property type="match status" value="1"/>
</dbReference>
<dbReference type="GO" id="GO:0008757">
    <property type="term" value="F:S-adenosylmethionine-dependent methyltransferase activity"/>
    <property type="evidence" value="ECO:0007669"/>
    <property type="project" value="InterPro"/>
</dbReference>
<dbReference type="Proteomes" id="UP000004471">
    <property type="component" value="Unassembled WGS sequence"/>
</dbReference>
<dbReference type="SUPFAM" id="SSF53335">
    <property type="entry name" value="S-adenosyl-L-methionine-dependent methyltransferases"/>
    <property type="match status" value="1"/>
</dbReference>
<evidence type="ECO:0000256" key="2">
    <source>
        <dbReference type="ARBA" id="ARBA00022552"/>
    </source>
</evidence>
<keyword evidence="2" id="KW-0698">rRNA processing</keyword>
<evidence type="ECO:0000259" key="6">
    <source>
        <dbReference type="Pfam" id="PF05175"/>
    </source>
</evidence>
<dbReference type="InterPro" id="IPR029063">
    <property type="entry name" value="SAM-dependent_MTases_sf"/>
</dbReference>
<protein>
    <submittedName>
        <fullName evidence="7">rRNA (Guanine-N(2)-)-methyltransferase</fullName>
    </submittedName>
</protein>
<dbReference type="InterPro" id="IPR002052">
    <property type="entry name" value="DNA_methylase_N6_adenine_CS"/>
</dbReference>
<dbReference type="HOGENOM" id="CLU_2325796_0_0_6"/>
<evidence type="ECO:0000256" key="5">
    <source>
        <dbReference type="ARBA" id="ARBA00022691"/>
    </source>
</evidence>
<name>F3FW82_PSESX</name>
<evidence type="ECO:0000256" key="1">
    <source>
        <dbReference type="ARBA" id="ARBA00022490"/>
    </source>
</evidence>
<dbReference type="GO" id="GO:0003676">
    <property type="term" value="F:nucleic acid binding"/>
    <property type="evidence" value="ECO:0007669"/>
    <property type="project" value="InterPro"/>
</dbReference>
<evidence type="ECO:0000313" key="7">
    <source>
        <dbReference type="EMBL" id="EGH34474.1"/>
    </source>
</evidence>
<keyword evidence="5" id="KW-0949">S-adenosyl-L-methionine</keyword>
<dbReference type="InterPro" id="IPR007848">
    <property type="entry name" value="Small_mtfrase_dom"/>
</dbReference>
<sequence length="99" mass="10709">AIASALDNPQAHYTLVDESFMAVQSAAENWQATLGDRDVRIQAGDGLEMQEPDSLDVVLCNPPFHQQQVVGDFLAFALEHDAVVAVGEVADDQCRAFHA</sequence>
<proteinExistence type="predicted"/>
<accession>F3FW82</accession>
<dbReference type="PANTHER" id="PTHR47816">
    <property type="entry name" value="RIBOSOMAL RNA SMALL SUBUNIT METHYLTRANSFERASE C"/>
    <property type="match status" value="1"/>
</dbReference>
<evidence type="ECO:0000313" key="8">
    <source>
        <dbReference type="Proteomes" id="UP000004471"/>
    </source>
</evidence>
<dbReference type="EMBL" id="AEAH01002569">
    <property type="protein sequence ID" value="EGH34474.1"/>
    <property type="molecule type" value="Genomic_DNA"/>
</dbReference>
<keyword evidence="1" id="KW-0963">Cytoplasm</keyword>
<gene>
    <name evidence="7" type="ORF">PSYJA_38224</name>
</gene>
<dbReference type="PANTHER" id="PTHR47816:SF5">
    <property type="entry name" value="RIBOSOMAL RNA LARGE SUBUNIT METHYLTRANSFERASE G"/>
    <property type="match status" value="1"/>
</dbReference>
<dbReference type="GO" id="GO:0006364">
    <property type="term" value="P:rRNA processing"/>
    <property type="evidence" value="ECO:0007669"/>
    <property type="project" value="UniProtKB-KW"/>
</dbReference>
<dbReference type="CDD" id="cd02440">
    <property type="entry name" value="AdoMet_MTases"/>
    <property type="match status" value="1"/>
</dbReference>
<feature type="non-terminal residue" evidence="7">
    <location>
        <position position="1"/>
    </location>
</feature>
<evidence type="ECO:0000256" key="3">
    <source>
        <dbReference type="ARBA" id="ARBA00022603"/>
    </source>
</evidence>